<dbReference type="PANTHER" id="PTHR43479:SF11">
    <property type="entry name" value="ACREF_ENVCD OPERON REPRESSOR-RELATED"/>
    <property type="match status" value="1"/>
</dbReference>
<keyword evidence="2 4" id="KW-0238">DNA-binding</keyword>
<dbReference type="SUPFAM" id="SSF46689">
    <property type="entry name" value="Homeodomain-like"/>
    <property type="match status" value="1"/>
</dbReference>
<dbReference type="PANTHER" id="PTHR43479">
    <property type="entry name" value="ACREF/ENVCD OPERON REPRESSOR-RELATED"/>
    <property type="match status" value="1"/>
</dbReference>
<evidence type="ECO:0000313" key="6">
    <source>
        <dbReference type="EMBL" id="NYB75766.1"/>
    </source>
</evidence>
<organism evidence="6 7">
    <name type="scientific">Sedimentibacter hydroxybenzoicus DSM 7310</name>
    <dbReference type="NCBI Taxonomy" id="1123245"/>
    <lineage>
        <taxon>Bacteria</taxon>
        <taxon>Bacillati</taxon>
        <taxon>Bacillota</taxon>
        <taxon>Tissierellia</taxon>
        <taxon>Sedimentibacter</taxon>
    </lineage>
</organism>
<dbReference type="EMBL" id="JACBNQ010000028">
    <property type="protein sequence ID" value="NYB75766.1"/>
    <property type="molecule type" value="Genomic_DNA"/>
</dbReference>
<dbReference type="RefSeq" id="WP_179239483.1">
    <property type="nucleotide sequence ID" value="NZ_JACBNQ010000028.1"/>
</dbReference>
<reference evidence="6" key="1">
    <citation type="submission" date="2020-07" db="EMBL/GenBank/DDBJ databases">
        <title>Genomic analysis of a strain of Sedimentibacter Hydroxybenzoicus DSM7310.</title>
        <authorList>
            <person name="Ma S."/>
        </authorList>
    </citation>
    <scope>NUCLEOTIDE SEQUENCE</scope>
    <source>
        <strain evidence="6">DSM 7310</strain>
    </source>
</reference>
<dbReference type="PRINTS" id="PR00455">
    <property type="entry name" value="HTHTETR"/>
</dbReference>
<dbReference type="Proteomes" id="UP000611629">
    <property type="component" value="Unassembled WGS sequence"/>
</dbReference>
<dbReference type="InterPro" id="IPR050624">
    <property type="entry name" value="HTH-type_Tx_Regulator"/>
</dbReference>
<proteinExistence type="predicted"/>
<evidence type="ECO:0000313" key="7">
    <source>
        <dbReference type="Proteomes" id="UP000611629"/>
    </source>
</evidence>
<feature type="domain" description="HTH tetR-type" evidence="5">
    <location>
        <begin position="3"/>
        <end position="63"/>
    </location>
</feature>
<protein>
    <submittedName>
        <fullName evidence="6">TetR/AcrR family transcriptional regulator</fullName>
    </submittedName>
</protein>
<dbReference type="PROSITE" id="PS50977">
    <property type="entry name" value="HTH_TETR_2"/>
    <property type="match status" value="1"/>
</dbReference>
<dbReference type="AlphaFoldDB" id="A0A974BMV4"/>
<name>A0A974BMV4_SEDHY</name>
<accession>A0A974BMV4</accession>
<keyword evidence="1" id="KW-0805">Transcription regulation</keyword>
<dbReference type="InterPro" id="IPR001647">
    <property type="entry name" value="HTH_TetR"/>
</dbReference>
<keyword evidence="3" id="KW-0804">Transcription</keyword>
<dbReference type="Pfam" id="PF00440">
    <property type="entry name" value="TetR_N"/>
    <property type="match status" value="1"/>
</dbReference>
<keyword evidence="7" id="KW-1185">Reference proteome</keyword>
<evidence type="ECO:0000259" key="5">
    <source>
        <dbReference type="PROSITE" id="PS50977"/>
    </source>
</evidence>
<sequence>MEQNIKQRITDTAYELFQEQGYDNTSVKNICEACGISKPTFYYYLKSKEELLSCFFNQLTDELATHMMDMVVAENYWEQIWAGFKTLMIRSKGFGQDLYAQLFISNLKENKGTFDVNESLMHTMVILVERAQKSGQIRNQTPAEDLYRDSIYLNIGYGVRWCIEKGSFDLLSEFRAALENMYDIAPEFRDGRSK</sequence>
<evidence type="ECO:0000256" key="2">
    <source>
        <dbReference type="ARBA" id="ARBA00023125"/>
    </source>
</evidence>
<dbReference type="InterPro" id="IPR036271">
    <property type="entry name" value="Tet_transcr_reg_TetR-rel_C_sf"/>
</dbReference>
<dbReference type="SUPFAM" id="SSF48498">
    <property type="entry name" value="Tetracyclin repressor-like, C-terminal domain"/>
    <property type="match status" value="1"/>
</dbReference>
<feature type="DNA-binding region" description="H-T-H motif" evidence="4">
    <location>
        <begin position="26"/>
        <end position="45"/>
    </location>
</feature>
<evidence type="ECO:0000256" key="4">
    <source>
        <dbReference type="PROSITE-ProRule" id="PRU00335"/>
    </source>
</evidence>
<dbReference type="GO" id="GO:0003677">
    <property type="term" value="F:DNA binding"/>
    <property type="evidence" value="ECO:0007669"/>
    <property type="project" value="UniProtKB-UniRule"/>
</dbReference>
<dbReference type="FunFam" id="1.10.10.60:FF:000141">
    <property type="entry name" value="TetR family transcriptional regulator"/>
    <property type="match status" value="1"/>
</dbReference>
<comment type="caution">
    <text evidence="6">The sequence shown here is derived from an EMBL/GenBank/DDBJ whole genome shotgun (WGS) entry which is preliminary data.</text>
</comment>
<evidence type="ECO:0000256" key="3">
    <source>
        <dbReference type="ARBA" id="ARBA00023163"/>
    </source>
</evidence>
<dbReference type="InterPro" id="IPR009057">
    <property type="entry name" value="Homeodomain-like_sf"/>
</dbReference>
<evidence type="ECO:0000256" key="1">
    <source>
        <dbReference type="ARBA" id="ARBA00023015"/>
    </source>
</evidence>
<dbReference type="Gene3D" id="1.10.357.10">
    <property type="entry name" value="Tetracycline Repressor, domain 2"/>
    <property type="match status" value="1"/>
</dbReference>
<dbReference type="GO" id="GO:0045892">
    <property type="term" value="P:negative regulation of DNA-templated transcription"/>
    <property type="evidence" value="ECO:0007669"/>
    <property type="project" value="UniProtKB-ARBA"/>
</dbReference>
<gene>
    <name evidence="6" type="ORF">HZF24_16575</name>
</gene>